<dbReference type="Proteomes" id="UP001186944">
    <property type="component" value="Unassembled WGS sequence"/>
</dbReference>
<accession>A0AA89BY11</accession>
<reference evidence="2" key="1">
    <citation type="submission" date="2019-08" db="EMBL/GenBank/DDBJ databases">
        <title>The improved chromosome-level genome for the pearl oyster Pinctada fucata martensii using PacBio sequencing and Hi-C.</title>
        <authorList>
            <person name="Zheng Z."/>
        </authorList>
    </citation>
    <scope>NUCLEOTIDE SEQUENCE</scope>
    <source>
        <strain evidence="2">ZZ-2019</strain>
        <tissue evidence="2">Adductor muscle</tissue>
    </source>
</reference>
<protein>
    <submittedName>
        <fullName evidence="2">Uncharacterized protein</fullName>
    </submittedName>
</protein>
<sequence>MRNDSNYKMVAQNSRYKQEYDRRLLSYEKEFDVGVSRVVRRDKAMNDSMLAYTERMRKITNARMNPDRDFTSPDDVPLVVRAKHIPKFPAPSVKRRRPASLDELIGKSKSKRDKPKSASRLSLPMLPERYGKGAHRVKISFVSASDLYDIVDFSIRTKANKEETLKYLRMENDSKLSKKSQGGPERPNNALPREAFSKRENEGSKGTPNEVDHRLYMTLPPIKSKDSDDEDGDDGDELDEIDSEIKQTTEMGKLAPDALRRRPNRARRMHITKPELRSIPEDDVASLRQSGKSERTLPSPPLKQSPRNVINIKPQLGSIPENELSQDLEHQIALTEKKKLSKLNRKENSHGVTAMVKVEPFPHTDRHTDIADVDPHLKVKLKAQKRFRRLIFLRDVPDRNHRI</sequence>
<name>A0AA89BY11_PINIB</name>
<feature type="region of interest" description="Disordered" evidence="1">
    <location>
        <begin position="90"/>
        <end position="124"/>
    </location>
</feature>
<dbReference type="AlphaFoldDB" id="A0AA89BY11"/>
<keyword evidence="3" id="KW-1185">Reference proteome</keyword>
<feature type="compositionally biased region" description="Basic residues" evidence="1">
    <location>
        <begin position="261"/>
        <end position="271"/>
    </location>
</feature>
<comment type="caution">
    <text evidence="2">The sequence shown here is derived from an EMBL/GenBank/DDBJ whole genome shotgun (WGS) entry which is preliminary data.</text>
</comment>
<evidence type="ECO:0000313" key="3">
    <source>
        <dbReference type="Proteomes" id="UP001186944"/>
    </source>
</evidence>
<proteinExistence type="predicted"/>
<feature type="region of interest" description="Disordered" evidence="1">
    <location>
        <begin position="172"/>
        <end position="215"/>
    </location>
</feature>
<organism evidence="2 3">
    <name type="scientific">Pinctada imbricata</name>
    <name type="common">Atlantic pearl-oyster</name>
    <name type="synonym">Pinctada martensii</name>
    <dbReference type="NCBI Taxonomy" id="66713"/>
    <lineage>
        <taxon>Eukaryota</taxon>
        <taxon>Metazoa</taxon>
        <taxon>Spiralia</taxon>
        <taxon>Lophotrochozoa</taxon>
        <taxon>Mollusca</taxon>
        <taxon>Bivalvia</taxon>
        <taxon>Autobranchia</taxon>
        <taxon>Pteriomorphia</taxon>
        <taxon>Pterioida</taxon>
        <taxon>Pterioidea</taxon>
        <taxon>Pteriidae</taxon>
        <taxon>Pinctada</taxon>
    </lineage>
</organism>
<feature type="region of interest" description="Disordered" evidence="1">
    <location>
        <begin position="243"/>
        <end position="308"/>
    </location>
</feature>
<evidence type="ECO:0000256" key="1">
    <source>
        <dbReference type="SAM" id="MobiDB-lite"/>
    </source>
</evidence>
<gene>
    <name evidence="2" type="ORF">FSP39_020906</name>
</gene>
<evidence type="ECO:0000313" key="2">
    <source>
        <dbReference type="EMBL" id="KAK3098579.1"/>
    </source>
</evidence>
<dbReference type="EMBL" id="VSWD01000007">
    <property type="protein sequence ID" value="KAK3098579.1"/>
    <property type="molecule type" value="Genomic_DNA"/>
</dbReference>